<evidence type="ECO:0000256" key="6">
    <source>
        <dbReference type="ARBA" id="ARBA00023049"/>
    </source>
</evidence>
<gene>
    <name evidence="11" type="ORF">H257_01005</name>
</gene>
<keyword evidence="6 9" id="KW-0482">Metalloprotease</keyword>
<keyword evidence="3 9" id="KW-0479">Metal-binding</keyword>
<evidence type="ECO:0000256" key="3">
    <source>
        <dbReference type="ARBA" id="ARBA00022723"/>
    </source>
</evidence>
<dbReference type="InterPro" id="IPR034005">
    <property type="entry name" value="M3A_DCP"/>
</dbReference>
<dbReference type="GO" id="GO:0005829">
    <property type="term" value="C:cytosol"/>
    <property type="evidence" value="ECO:0007669"/>
    <property type="project" value="UniProtKB-ARBA"/>
</dbReference>
<evidence type="ECO:0000256" key="8">
    <source>
        <dbReference type="ARBA" id="ARBA00026100"/>
    </source>
</evidence>
<dbReference type="AlphaFoldDB" id="W4H8H6"/>
<keyword evidence="4 9" id="KW-0378">Hydrolase</keyword>
<evidence type="ECO:0000256" key="5">
    <source>
        <dbReference type="ARBA" id="ARBA00022833"/>
    </source>
</evidence>
<dbReference type="InterPro" id="IPR024079">
    <property type="entry name" value="MetalloPept_cat_dom_sf"/>
</dbReference>
<dbReference type="FunFam" id="3.40.390.10:FF:000009">
    <property type="entry name" value="Oligopeptidase A"/>
    <property type="match status" value="1"/>
</dbReference>
<dbReference type="InterPro" id="IPR001567">
    <property type="entry name" value="Pept_M3A_M3B_dom"/>
</dbReference>
<dbReference type="Pfam" id="PF01432">
    <property type="entry name" value="Peptidase_M3"/>
    <property type="match status" value="1"/>
</dbReference>
<sequence>MVVIQQSATTNALLRSSFRRRTLLASSLRVRSMSSTSNNPLLADWSVRPFSFPPFEEIKASHFKPAFASSQEKHLEELKQIANNPEDPTFDNTIKTFDRAGALFQSVAGVYYNLTASFCPPDLQAVQTELAGPLAEHYAKVTTFPGLFERIQHVHSHRASAGYTPEQLRLVERFYLDFVRKGALFDKETQDKYNAIVKELAELTTKFRQQVTTDESEVTVPVTAAELEGVPADIVAAARQAAADRNLDGHVITLGRSLVEPFLTFCPNRDARERVWKAWTSRGELSPERDNLSLAVQILKLRSQQAKLHGYKSFADYQTVDTMAQTPEKVLELLNRVWTPAKAAANKERDVLSAYAVSIGESAEIRASDWRFYSEKVRAAKYNLDDSIVKPYFSLERMVEAVFDVAHRLYGLRFELRPDLKAYHPDVLVYQVTNDSGDVVALFLHDNFARAHKNSGAWMSEFRSQSRNIDDVGTAEIPIVINNNNFTKGHPTTLLSFNDCVTLFHEFGHGLHGMLSNSTYQRLASTSVLKDFVELPSQLMEHWVRQPQVLAKHARHFETNEPIPAELLAKVMAALKFQQGFATVEYTACALVDQALHAIEDVDGLDLTAFETATLDKLQMPAGIVMRHRIPHFSHLFASSGYASGYYVYLWAEVLDADAFDAFVEAGDIFDKDTADRAKKFIYSAGNTRDLMEGYRLFRGRDPKIEAMLIKKGLV</sequence>
<comment type="similarity">
    <text evidence="1 9">Belongs to the peptidase M3 family.</text>
</comment>
<comment type="cofactor">
    <cofactor evidence="9">
        <name>Zn(2+)</name>
        <dbReference type="ChEBI" id="CHEBI:29105"/>
    </cofactor>
    <text evidence="9">Binds 1 zinc ion.</text>
</comment>
<protein>
    <recommendedName>
        <fullName evidence="8">oligopeptidase A</fullName>
        <ecNumber evidence="8">3.4.24.70</ecNumber>
    </recommendedName>
</protein>
<dbReference type="CDD" id="cd06456">
    <property type="entry name" value="M3A_DCP"/>
    <property type="match status" value="1"/>
</dbReference>
<accession>W4H8H6</accession>
<dbReference type="InterPro" id="IPR024077">
    <property type="entry name" value="Neurolysin/TOP_dom2"/>
</dbReference>
<dbReference type="Gene3D" id="3.40.390.10">
    <property type="entry name" value="Collagenase (Catalytic Domain)"/>
    <property type="match status" value="1"/>
</dbReference>
<evidence type="ECO:0000256" key="9">
    <source>
        <dbReference type="RuleBase" id="RU003435"/>
    </source>
</evidence>
<evidence type="ECO:0000259" key="10">
    <source>
        <dbReference type="Pfam" id="PF01432"/>
    </source>
</evidence>
<dbReference type="PANTHER" id="PTHR43660">
    <property type="entry name" value="DIPEPTIDYL CARBOXYPEPTIDASE"/>
    <property type="match status" value="1"/>
</dbReference>
<dbReference type="Gene3D" id="1.10.1370.10">
    <property type="entry name" value="Neurolysin, domain 3"/>
    <property type="match status" value="1"/>
</dbReference>
<evidence type="ECO:0000256" key="4">
    <source>
        <dbReference type="ARBA" id="ARBA00022801"/>
    </source>
</evidence>
<evidence type="ECO:0000256" key="1">
    <source>
        <dbReference type="ARBA" id="ARBA00006040"/>
    </source>
</evidence>
<dbReference type="RefSeq" id="XP_009822286.1">
    <property type="nucleotide sequence ID" value="XM_009823984.1"/>
</dbReference>
<keyword evidence="5 9" id="KW-0862">Zinc</keyword>
<dbReference type="EC" id="3.4.24.70" evidence="8"/>
<evidence type="ECO:0000256" key="7">
    <source>
        <dbReference type="ARBA" id="ARBA00024603"/>
    </source>
</evidence>
<name>W4H8H6_APHAT</name>
<dbReference type="GO" id="GO:0006508">
    <property type="term" value="P:proteolysis"/>
    <property type="evidence" value="ECO:0007669"/>
    <property type="project" value="UniProtKB-KW"/>
</dbReference>
<keyword evidence="2 9" id="KW-0645">Protease</keyword>
<dbReference type="InterPro" id="IPR045090">
    <property type="entry name" value="Pept_M3A_M3B"/>
</dbReference>
<dbReference type="GO" id="GO:0004222">
    <property type="term" value="F:metalloendopeptidase activity"/>
    <property type="evidence" value="ECO:0007669"/>
    <property type="project" value="UniProtKB-EC"/>
</dbReference>
<feature type="domain" description="Peptidase M3A/M3B catalytic" evidence="10">
    <location>
        <begin position="263"/>
        <end position="712"/>
    </location>
</feature>
<dbReference type="VEuPathDB" id="FungiDB:H257_01005"/>
<comment type="catalytic activity">
    <reaction evidence="7">
        <text>Hydrolysis of oligopeptides, with broad specificity. Gly or Ala commonly occur as P1 or P1' residues, but more distant residues are also important, as is shown by the fact that Z-Gly-Pro-Gly-|-Gly-Pro-Ala is cleaved, but not Z-(Gly)(5).</text>
        <dbReference type="EC" id="3.4.24.70"/>
    </reaction>
</comment>
<dbReference type="OrthoDB" id="534666at2759"/>
<proteinExistence type="inferred from homology"/>
<dbReference type="GeneID" id="20803001"/>
<reference evidence="11" key="1">
    <citation type="submission" date="2013-12" db="EMBL/GenBank/DDBJ databases">
        <title>The Genome Sequence of Aphanomyces astaci APO3.</title>
        <authorList>
            <consortium name="The Broad Institute Genomics Platform"/>
            <person name="Russ C."/>
            <person name="Tyler B."/>
            <person name="van West P."/>
            <person name="Dieguez-Uribeondo J."/>
            <person name="Young S.K."/>
            <person name="Zeng Q."/>
            <person name="Gargeya S."/>
            <person name="Fitzgerald M."/>
            <person name="Abouelleil A."/>
            <person name="Alvarado L."/>
            <person name="Chapman S.B."/>
            <person name="Gainer-Dewar J."/>
            <person name="Goldberg J."/>
            <person name="Griggs A."/>
            <person name="Gujja S."/>
            <person name="Hansen M."/>
            <person name="Howarth C."/>
            <person name="Imamovic A."/>
            <person name="Ireland A."/>
            <person name="Larimer J."/>
            <person name="McCowan C."/>
            <person name="Murphy C."/>
            <person name="Pearson M."/>
            <person name="Poon T.W."/>
            <person name="Priest M."/>
            <person name="Roberts A."/>
            <person name="Saif S."/>
            <person name="Shea T."/>
            <person name="Sykes S."/>
            <person name="Wortman J."/>
            <person name="Nusbaum C."/>
            <person name="Birren B."/>
        </authorList>
    </citation>
    <scope>NUCLEOTIDE SEQUENCE [LARGE SCALE GENOMIC DNA]</scope>
    <source>
        <strain evidence="11">APO3</strain>
    </source>
</reference>
<evidence type="ECO:0000256" key="2">
    <source>
        <dbReference type="ARBA" id="ARBA00022670"/>
    </source>
</evidence>
<dbReference type="EMBL" id="KI913115">
    <property type="protein sequence ID" value="ETV87423.1"/>
    <property type="molecule type" value="Genomic_DNA"/>
</dbReference>
<dbReference type="GO" id="GO:0046872">
    <property type="term" value="F:metal ion binding"/>
    <property type="evidence" value="ECO:0007669"/>
    <property type="project" value="UniProtKB-UniRule"/>
</dbReference>
<evidence type="ECO:0000313" key="11">
    <source>
        <dbReference type="EMBL" id="ETV87423.1"/>
    </source>
</evidence>
<dbReference type="SUPFAM" id="SSF55486">
    <property type="entry name" value="Metalloproteases ('zincins'), catalytic domain"/>
    <property type="match status" value="1"/>
</dbReference>
<dbReference type="PANTHER" id="PTHR43660:SF1">
    <property type="entry name" value="DIPEPTIDYL CARBOXYPEPTIDASE"/>
    <property type="match status" value="1"/>
</dbReference>
<organism evidence="11">
    <name type="scientific">Aphanomyces astaci</name>
    <name type="common">Crayfish plague agent</name>
    <dbReference type="NCBI Taxonomy" id="112090"/>
    <lineage>
        <taxon>Eukaryota</taxon>
        <taxon>Sar</taxon>
        <taxon>Stramenopiles</taxon>
        <taxon>Oomycota</taxon>
        <taxon>Saprolegniomycetes</taxon>
        <taxon>Saprolegniales</taxon>
        <taxon>Verrucalvaceae</taxon>
        <taxon>Aphanomyces</taxon>
    </lineage>
</organism>